<gene>
    <name evidence="2" type="ORF">TIFTF001_010522</name>
</gene>
<evidence type="ECO:0000313" key="2">
    <source>
        <dbReference type="EMBL" id="GMN41297.1"/>
    </source>
</evidence>
<feature type="region of interest" description="Disordered" evidence="1">
    <location>
        <begin position="1"/>
        <end position="36"/>
    </location>
</feature>
<dbReference type="Proteomes" id="UP001187192">
    <property type="component" value="Unassembled WGS sequence"/>
</dbReference>
<name>A0AA87ZVM7_FICCA</name>
<protein>
    <submittedName>
        <fullName evidence="2">Uncharacterized protein</fullName>
    </submittedName>
</protein>
<dbReference type="AlphaFoldDB" id="A0AA87ZVM7"/>
<keyword evidence="3" id="KW-1185">Reference proteome</keyword>
<comment type="caution">
    <text evidence="2">The sequence shown here is derived from an EMBL/GenBank/DDBJ whole genome shotgun (WGS) entry which is preliminary data.</text>
</comment>
<reference evidence="2" key="1">
    <citation type="submission" date="2023-07" db="EMBL/GenBank/DDBJ databases">
        <title>draft genome sequence of fig (Ficus carica).</title>
        <authorList>
            <person name="Takahashi T."/>
            <person name="Nishimura K."/>
        </authorList>
    </citation>
    <scope>NUCLEOTIDE SEQUENCE</scope>
</reference>
<evidence type="ECO:0000313" key="3">
    <source>
        <dbReference type="Proteomes" id="UP001187192"/>
    </source>
</evidence>
<organism evidence="2 3">
    <name type="scientific">Ficus carica</name>
    <name type="common">Common fig</name>
    <dbReference type="NCBI Taxonomy" id="3494"/>
    <lineage>
        <taxon>Eukaryota</taxon>
        <taxon>Viridiplantae</taxon>
        <taxon>Streptophyta</taxon>
        <taxon>Embryophyta</taxon>
        <taxon>Tracheophyta</taxon>
        <taxon>Spermatophyta</taxon>
        <taxon>Magnoliopsida</taxon>
        <taxon>eudicotyledons</taxon>
        <taxon>Gunneridae</taxon>
        <taxon>Pentapetalae</taxon>
        <taxon>rosids</taxon>
        <taxon>fabids</taxon>
        <taxon>Rosales</taxon>
        <taxon>Moraceae</taxon>
        <taxon>Ficeae</taxon>
        <taxon>Ficus</taxon>
    </lineage>
</organism>
<proteinExistence type="predicted"/>
<evidence type="ECO:0000256" key="1">
    <source>
        <dbReference type="SAM" id="MobiDB-lite"/>
    </source>
</evidence>
<dbReference type="EMBL" id="BTGU01000012">
    <property type="protein sequence ID" value="GMN41297.1"/>
    <property type="molecule type" value="Genomic_DNA"/>
</dbReference>
<accession>A0AA87ZVM7</accession>
<sequence length="160" mass="18973">MQTRWKTAKQREVQDQVGSEGRMRSRQMRQERAPEEDEVRKDWILERSAAVVAEDDRPENWKYDRNMESERSAWRFFWDSGSLSSESPSESEMGGWGWRWSIGDGISLIFRQVIKEILFYYFFCVEALKKRELREVRLRTPPVCFEKASAAVFDSAIPHV</sequence>